<feature type="compositionally biased region" description="Acidic residues" evidence="1">
    <location>
        <begin position="69"/>
        <end position="78"/>
    </location>
</feature>
<feature type="compositionally biased region" description="Basic residues" evidence="1">
    <location>
        <begin position="1"/>
        <end position="11"/>
    </location>
</feature>
<feature type="region of interest" description="Disordered" evidence="1">
    <location>
        <begin position="221"/>
        <end position="269"/>
    </location>
</feature>
<comment type="caution">
    <text evidence="2">The sequence shown here is derived from an EMBL/GenBank/DDBJ whole genome shotgun (WGS) entry which is preliminary data.</text>
</comment>
<feature type="compositionally biased region" description="Basic and acidic residues" evidence="1">
    <location>
        <begin position="79"/>
        <end position="93"/>
    </location>
</feature>
<feature type="region of interest" description="Disordered" evidence="1">
    <location>
        <begin position="1"/>
        <end position="96"/>
    </location>
</feature>
<dbReference type="OrthoDB" id="4369211at2759"/>
<dbReference type="RefSeq" id="XP_056508182.1">
    <property type="nucleotide sequence ID" value="XM_056659889.1"/>
</dbReference>
<dbReference type="Proteomes" id="UP001141434">
    <property type="component" value="Unassembled WGS sequence"/>
</dbReference>
<gene>
    <name evidence="2" type="ORF">NUU61_009364</name>
</gene>
<evidence type="ECO:0000313" key="2">
    <source>
        <dbReference type="EMBL" id="KAJ5084785.1"/>
    </source>
</evidence>
<accession>A0A9W9EN39</accession>
<protein>
    <submittedName>
        <fullName evidence="2">Uncharacterized protein</fullName>
    </submittedName>
</protein>
<dbReference type="EMBL" id="JAPMSZ010000011">
    <property type="protein sequence ID" value="KAJ5084785.1"/>
    <property type="molecule type" value="Genomic_DNA"/>
</dbReference>
<feature type="region of interest" description="Disordered" evidence="1">
    <location>
        <begin position="437"/>
        <end position="456"/>
    </location>
</feature>
<reference evidence="2" key="1">
    <citation type="submission" date="2022-11" db="EMBL/GenBank/DDBJ databases">
        <authorList>
            <person name="Petersen C."/>
        </authorList>
    </citation>
    <scope>NUCLEOTIDE SEQUENCE</scope>
    <source>
        <strain evidence="2">IBT 34128</strain>
    </source>
</reference>
<feature type="compositionally biased region" description="Polar residues" evidence="1">
    <location>
        <begin position="472"/>
        <end position="488"/>
    </location>
</feature>
<sequence>MPKKGKKKTKSKNSPANTRDNRTPDLDQANTADKDVKTHVQAHDQDPDPPRNRDRSPSHKSDYAPGAFDENDESDKTDDDASMHEAPAEDKPHHVGQWTKDVIREETNKHSEHIIQVFFTSDSPEYDSCEKFFENLNERIRAANRAHDVVNIDNGTINPRYYNDTCRTWHNQFLSAKEKGNTEEGWRAFHTTFDLIKLFNRRHHLPKNWNISSVWAEKAIGSPNPRAETEADSSDGDDQTDSAARDSGSESQSDDESNQIGGLDALEARTQKEQRRLKTGKVLYWWPKGTGSQIFVRYGDRSAPIYRIRAGSHEYYNPSQVERFLPTKTRGNQQYMYGDEMYWKFDRKNVVDILGVGWKVEGDDESGMDALDLLWPEAGAAYPQTRTLVQWRDKVVTLEGRAFIRRISTGSVLDGDRLIYQKARELEHAYRAIHGMDEDEIPSEEDSIPRPIRGSRRHIHFEDNISEETNTESDSSLAFNGRSRNSAPAFSRHHRPPQRRSKPPTRQSAPTPSRRYQKSSKTSFRDTEIQKLEQKLEKLKMQDRQSRRSHSSYI</sequence>
<proteinExistence type="predicted"/>
<organism evidence="2 3">
    <name type="scientific">Penicillium alfredii</name>
    <dbReference type="NCBI Taxonomy" id="1506179"/>
    <lineage>
        <taxon>Eukaryota</taxon>
        <taxon>Fungi</taxon>
        <taxon>Dikarya</taxon>
        <taxon>Ascomycota</taxon>
        <taxon>Pezizomycotina</taxon>
        <taxon>Eurotiomycetes</taxon>
        <taxon>Eurotiomycetidae</taxon>
        <taxon>Eurotiales</taxon>
        <taxon>Aspergillaceae</taxon>
        <taxon>Penicillium</taxon>
    </lineage>
</organism>
<evidence type="ECO:0000313" key="3">
    <source>
        <dbReference type="Proteomes" id="UP001141434"/>
    </source>
</evidence>
<feature type="compositionally biased region" description="Basic residues" evidence="1">
    <location>
        <begin position="491"/>
        <end position="503"/>
    </location>
</feature>
<reference evidence="2" key="2">
    <citation type="journal article" date="2023" name="IMA Fungus">
        <title>Comparative genomic study of the Penicillium genus elucidates a diverse pangenome and 15 lateral gene transfer events.</title>
        <authorList>
            <person name="Petersen C."/>
            <person name="Sorensen T."/>
            <person name="Nielsen M.R."/>
            <person name="Sondergaard T.E."/>
            <person name="Sorensen J.L."/>
            <person name="Fitzpatrick D.A."/>
            <person name="Frisvad J.C."/>
            <person name="Nielsen K.L."/>
        </authorList>
    </citation>
    <scope>NUCLEOTIDE SEQUENCE</scope>
    <source>
        <strain evidence="2">IBT 34128</strain>
    </source>
</reference>
<dbReference type="GeneID" id="81399058"/>
<keyword evidence="3" id="KW-1185">Reference proteome</keyword>
<dbReference type="AlphaFoldDB" id="A0A9W9EN39"/>
<feature type="region of interest" description="Disordered" evidence="1">
    <location>
        <begin position="461"/>
        <end position="529"/>
    </location>
</feature>
<feature type="compositionally biased region" description="Acidic residues" evidence="1">
    <location>
        <begin position="230"/>
        <end position="240"/>
    </location>
</feature>
<name>A0A9W9EN39_9EURO</name>
<feature type="compositionally biased region" description="Basic and acidic residues" evidence="1">
    <location>
        <begin position="32"/>
        <end position="62"/>
    </location>
</feature>
<evidence type="ECO:0000256" key="1">
    <source>
        <dbReference type="SAM" id="MobiDB-lite"/>
    </source>
</evidence>
<feature type="compositionally biased region" description="Acidic residues" evidence="1">
    <location>
        <begin position="437"/>
        <end position="446"/>
    </location>
</feature>